<dbReference type="EMBL" id="CP000250">
    <property type="protein sequence ID" value="ABD06731.1"/>
    <property type="molecule type" value="Genomic_DNA"/>
</dbReference>
<evidence type="ECO:0000256" key="4">
    <source>
        <dbReference type="ARBA" id="ARBA00022806"/>
    </source>
</evidence>
<accession>Q2IYH9</accession>
<comment type="function">
    <text evidence="8">Has both ATPase and helicase activities. Unwinds DNA duplexes with 3' to 5' polarity with respect to the bound strand and initiates unwinding most effectively when a single-stranded region is present. Involved in the post-incision events of nucleotide excision repair and methyl-directed mismatch repair.</text>
</comment>
<evidence type="ECO:0000313" key="17">
    <source>
        <dbReference type="EMBL" id="ABD06731.1"/>
    </source>
</evidence>
<dbReference type="Pfam" id="PF00580">
    <property type="entry name" value="UvrD-helicase"/>
    <property type="match status" value="2"/>
</dbReference>
<dbReference type="Gene3D" id="1.10.486.10">
    <property type="entry name" value="PCRA, domain 4"/>
    <property type="match status" value="1"/>
</dbReference>
<evidence type="ECO:0000259" key="16">
    <source>
        <dbReference type="PROSITE" id="PS51217"/>
    </source>
</evidence>
<dbReference type="OrthoDB" id="9806690at2"/>
<evidence type="ECO:0000256" key="9">
    <source>
        <dbReference type="ARBA" id="ARBA00034617"/>
    </source>
</evidence>
<feature type="domain" description="UvrD-like helicase ATP-binding" evidence="15">
    <location>
        <begin position="36"/>
        <end position="365"/>
    </location>
</feature>
<evidence type="ECO:0000256" key="3">
    <source>
        <dbReference type="ARBA" id="ARBA00022801"/>
    </source>
</evidence>
<feature type="compositionally biased region" description="Low complexity" evidence="14">
    <location>
        <begin position="271"/>
        <end position="285"/>
    </location>
</feature>
<dbReference type="Proteomes" id="UP000008809">
    <property type="component" value="Chromosome"/>
</dbReference>
<dbReference type="Gene3D" id="3.40.50.300">
    <property type="entry name" value="P-loop containing nucleotide triphosphate hydrolases"/>
    <property type="match status" value="3"/>
</dbReference>
<evidence type="ECO:0000256" key="8">
    <source>
        <dbReference type="ARBA" id="ARBA00025289"/>
    </source>
</evidence>
<dbReference type="GO" id="GO:0016887">
    <property type="term" value="F:ATP hydrolysis activity"/>
    <property type="evidence" value="ECO:0007669"/>
    <property type="project" value="RHEA"/>
</dbReference>
<keyword evidence="4 13" id="KW-0347">Helicase</keyword>
<gene>
    <name evidence="17" type="ordered locus">RPB_2023</name>
</gene>
<dbReference type="AlphaFoldDB" id="Q2IYH9"/>
<dbReference type="eggNOG" id="COG0210">
    <property type="taxonomic scope" value="Bacteria"/>
</dbReference>
<reference evidence="17 18" key="1">
    <citation type="submission" date="2006-01" db="EMBL/GenBank/DDBJ databases">
        <title>Complete sequence of Rhodopseudomonas palustris HaA2.</title>
        <authorList>
            <consortium name="US DOE Joint Genome Institute"/>
            <person name="Copeland A."/>
            <person name="Lucas S."/>
            <person name="Lapidus A."/>
            <person name="Barry K."/>
            <person name="Detter J.C."/>
            <person name="Glavina T."/>
            <person name="Hammon N."/>
            <person name="Israni S."/>
            <person name="Pitluck S."/>
            <person name="Chain P."/>
            <person name="Malfatti S."/>
            <person name="Shin M."/>
            <person name="Vergez L."/>
            <person name="Schmutz J."/>
            <person name="Larimer F."/>
            <person name="Land M."/>
            <person name="Hauser L."/>
            <person name="Pelletier D.A."/>
            <person name="Kyrpides N."/>
            <person name="Anderson I."/>
            <person name="Oda Y."/>
            <person name="Harwood C.S."/>
            <person name="Richardson P."/>
        </authorList>
    </citation>
    <scope>NUCLEOTIDE SEQUENCE [LARGE SCALE GENOMIC DNA]</scope>
    <source>
        <strain evidence="17 18">HaA2</strain>
    </source>
</reference>
<feature type="binding site" evidence="13">
    <location>
        <begin position="57"/>
        <end position="64"/>
    </location>
    <ligand>
        <name>ATP</name>
        <dbReference type="ChEBI" id="CHEBI:30616"/>
    </ligand>
</feature>
<keyword evidence="18" id="KW-1185">Reference proteome</keyword>
<dbReference type="InterPro" id="IPR000212">
    <property type="entry name" value="DNA_helicase_UvrD/REP"/>
</dbReference>
<dbReference type="STRING" id="316058.RPB_2023"/>
<dbReference type="Gene3D" id="1.10.10.160">
    <property type="match status" value="1"/>
</dbReference>
<protein>
    <recommendedName>
        <fullName evidence="10">DNA 3'-5' helicase</fullName>
        <ecNumber evidence="10">5.6.2.4</ecNumber>
    </recommendedName>
    <alternativeName>
        <fullName evidence="11">DNA 3'-5' helicase II</fullName>
    </alternativeName>
</protein>
<evidence type="ECO:0000256" key="5">
    <source>
        <dbReference type="ARBA" id="ARBA00022840"/>
    </source>
</evidence>
<proteinExistence type="inferred from homology"/>
<evidence type="ECO:0000256" key="10">
    <source>
        <dbReference type="ARBA" id="ARBA00034808"/>
    </source>
</evidence>
<comment type="similarity">
    <text evidence="1">Belongs to the helicase family. UvrD subfamily.</text>
</comment>
<dbReference type="Pfam" id="PF13361">
    <property type="entry name" value="UvrD_C"/>
    <property type="match status" value="1"/>
</dbReference>
<keyword evidence="2 13" id="KW-0547">Nucleotide-binding</keyword>
<dbReference type="InterPro" id="IPR013986">
    <property type="entry name" value="DExx_box_DNA_helicase_dom_sf"/>
</dbReference>
<evidence type="ECO:0000256" key="6">
    <source>
        <dbReference type="ARBA" id="ARBA00023125"/>
    </source>
</evidence>
<dbReference type="GO" id="GO:0043138">
    <property type="term" value="F:3'-5' DNA helicase activity"/>
    <property type="evidence" value="ECO:0007669"/>
    <property type="project" value="UniProtKB-EC"/>
</dbReference>
<keyword evidence="7" id="KW-0413">Isomerase</keyword>
<dbReference type="RefSeq" id="WP_011440919.1">
    <property type="nucleotide sequence ID" value="NC_007778.1"/>
</dbReference>
<evidence type="ECO:0000256" key="14">
    <source>
        <dbReference type="SAM" id="MobiDB-lite"/>
    </source>
</evidence>
<feature type="region of interest" description="Disordered" evidence="14">
    <location>
        <begin position="271"/>
        <end position="324"/>
    </location>
</feature>
<dbReference type="InterPro" id="IPR027417">
    <property type="entry name" value="P-loop_NTPase"/>
</dbReference>
<feature type="domain" description="UvrD-like helicase C-terminal" evidence="16">
    <location>
        <begin position="366"/>
        <end position="633"/>
    </location>
</feature>
<evidence type="ECO:0000256" key="11">
    <source>
        <dbReference type="ARBA" id="ARBA00034923"/>
    </source>
</evidence>
<evidence type="ECO:0000256" key="13">
    <source>
        <dbReference type="PROSITE-ProRule" id="PRU00560"/>
    </source>
</evidence>
<dbReference type="GO" id="GO:0033202">
    <property type="term" value="C:DNA helicase complex"/>
    <property type="evidence" value="ECO:0007669"/>
    <property type="project" value="TreeGrafter"/>
</dbReference>
<dbReference type="CDD" id="cd17932">
    <property type="entry name" value="DEXQc_UvrD"/>
    <property type="match status" value="1"/>
</dbReference>
<comment type="catalytic activity">
    <reaction evidence="12">
        <text>ATP + H2O = ADP + phosphate + H(+)</text>
        <dbReference type="Rhea" id="RHEA:13065"/>
        <dbReference type="ChEBI" id="CHEBI:15377"/>
        <dbReference type="ChEBI" id="CHEBI:15378"/>
        <dbReference type="ChEBI" id="CHEBI:30616"/>
        <dbReference type="ChEBI" id="CHEBI:43474"/>
        <dbReference type="ChEBI" id="CHEBI:456216"/>
        <dbReference type="EC" id="5.6.2.4"/>
    </reaction>
</comment>
<organism evidence="17 18">
    <name type="scientific">Rhodopseudomonas palustris (strain HaA2)</name>
    <dbReference type="NCBI Taxonomy" id="316058"/>
    <lineage>
        <taxon>Bacteria</taxon>
        <taxon>Pseudomonadati</taxon>
        <taxon>Pseudomonadota</taxon>
        <taxon>Alphaproteobacteria</taxon>
        <taxon>Hyphomicrobiales</taxon>
        <taxon>Nitrobacteraceae</taxon>
        <taxon>Rhodopseudomonas</taxon>
    </lineage>
</organism>
<evidence type="ECO:0000256" key="7">
    <source>
        <dbReference type="ARBA" id="ARBA00023235"/>
    </source>
</evidence>
<dbReference type="GO" id="GO:0000725">
    <property type="term" value="P:recombinational repair"/>
    <property type="evidence" value="ECO:0007669"/>
    <property type="project" value="TreeGrafter"/>
</dbReference>
<evidence type="ECO:0000259" key="15">
    <source>
        <dbReference type="PROSITE" id="PS51198"/>
    </source>
</evidence>
<dbReference type="InterPro" id="IPR014016">
    <property type="entry name" value="UvrD-like_ATP-bd"/>
</dbReference>
<dbReference type="FunFam" id="1.10.486.10:FF:000003">
    <property type="entry name" value="ATP-dependent DNA helicase"/>
    <property type="match status" value="1"/>
</dbReference>
<keyword evidence="5 13" id="KW-0067">ATP-binding</keyword>
<dbReference type="FunFam" id="3.40.50.300:FF:001890">
    <property type="entry name" value="DNA helicase"/>
    <property type="match status" value="1"/>
</dbReference>
<dbReference type="GO" id="GO:0003677">
    <property type="term" value="F:DNA binding"/>
    <property type="evidence" value="ECO:0007669"/>
    <property type="project" value="UniProtKB-KW"/>
</dbReference>
<evidence type="ECO:0000256" key="1">
    <source>
        <dbReference type="ARBA" id="ARBA00009922"/>
    </source>
</evidence>
<dbReference type="PROSITE" id="PS51198">
    <property type="entry name" value="UVRD_HELICASE_ATP_BIND"/>
    <property type="match status" value="1"/>
</dbReference>
<feature type="region of interest" description="Disordered" evidence="14">
    <location>
        <begin position="745"/>
        <end position="781"/>
    </location>
</feature>
<sequence length="845" mass="93576">MTEPNKRANPDLSGYQPAAGGIAARARASAAPAYLSGLNPEQREAVETLDGPVLVLAGAGTGKTRVLTTRIAHILSTGRARPAEILSVTFTNKAAREMKLRLGQMLGQAVEGMPWLGTFHSIGGRILRYHAELVQLTSNFTVLDTDDQIRLLKQLLAADNIDDKRWPARMLAGLIDGWKNRGLTPSQVPAGEAASFGNGRGGKLYAAYQERLKVLNAADFGDLLLENIRLFREHPDVLRQYQSRFKFILVDEYQDTNVAQYLWLRLLSQAPSSSSSSLPGLTRQSIISQEDGSPGRDASRRPGDDDRTSGDVAAPSSPPKNICCVGDDDQSIYGWRGAEVDNILRFDHDFPGAKVIRLERNYRSTGHILAAASHLIAHNEGRLGKTLRTEDVDGEMVTVTGAWDSEEEARGIGEEIEQLQRQGHKLNEIAILVRASFQMREFEDRFVTLGLPYRVIGGPRFYERAEIRDALAYLRVINSPADDLAFERIVNVPKRGLGDATVQLLHDHARKRRIPLFEASRLVVETDELKPKARSSLRGLIENFERWQVQRNALSHTELAEIVLDESGYTEMWQKDRSADAAGRLENLKELVRSMEEFENLQGFLEHISLVMDRDGAADEDAVSVMTLHSAKGLEFETVFLPGWEEGLFPHQRALDDQGRAGLEEERRLAHVGITRARRRAKLYFATNRRIHGTWNTTIPSRFLDELPQANVEITESKGGSGWGGMSGYGPSRFDNVESFGSSYSTPGWQRAQAQRKNGGGRSGGGGFSESGASYSSSPRRAPFTIEGELVAKSTGTDSDFTVSDRVFHQKFGYGQVTKIDGNKLTIAFDKAGEKKVVDSFVQRV</sequence>
<dbReference type="PANTHER" id="PTHR11070">
    <property type="entry name" value="UVRD / RECB / PCRA DNA HELICASE FAMILY MEMBER"/>
    <property type="match status" value="1"/>
</dbReference>
<keyword evidence="6" id="KW-0238">DNA-binding</keyword>
<keyword evidence="3 13" id="KW-0378">Hydrolase</keyword>
<dbReference type="SUPFAM" id="SSF52540">
    <property type="entry name" value="P-loop containing nucleoside triphosphate hydrolases"/>
    <property type="match status" value="1"/>
</dbReference>
<dbReference type="InterPro" id="IPR014017">
    <property type="entry name" value="DNA_helicase_UvrD-like_C"/>
</dbReference>
<comment type="catalytic activity">
    <reaction evidence="9">
        <text>Couples ATP hydrolysis with the unwinding of duplex DNA by translocating in the 3'-5' direction.</text>
        <dbReference type="EC" id="5.6.2.4"/>
    </reaction>
</comment>
<evidence type="ECO:0000256" key="12">
    <source>
        <dbReference type="ARBA" id="ARBA00048988"/>
    </source>
</evidence>
<dbReference type="CDD" id="cd18807">
    <property type="entry name" value="SF1_C_UvrD"/>
    <property type="match status" value="1"/>
</dbReference>
<evidence type="ECO:0000256" key="2">
    <source>
        <dbReference type="ARBA" id="ARBA00022741"/>
    </source>
</evidence>
<dbReference type="KEGG" id="rpb:RPB_2023"/>
<dbReference type="PROSITE" id="PS51217">
    <property type="entry name" value="UVRD_HELICASE_CTER"/>
    <property type="match status" value="1"/>
</dbReference>
<feature type="compositionally biased region" description="Basic and acidic residues" evidence="14">
    <location>
        <begin position="293"/>
        <end position="309"/>
    </location>
</feature>
<dbReference type="EC" id="5.6.2.4" evidence="10"/>
<feature type="compositionally biased region" description="Polar residues" evidence="14">
    <location>
        <begin position="745"/>
        <end position="756"/>
    </location>
</feature>
<dbReference type="GO" id="GO:0005829">
    <property type="term" value="C:cytosol"/>
    <property type="evidence" value="ECO:0007669"/>
    <property type="project" value="TreeGrafter"/>
</dbReference>
<dbReference type="HOGENOM" id="CLU_004585_5_2_5"/>
<name>Q2IYH9_RHOP2</name>
<feature type="compositionally biased region" description="Gly residues" evidence="14">
    <location>
        <begin position="758"/>
        <end position="769"/>
    </location>
</feature>
<dbReference type="PANTHER" id="PTHR11070:SF2">
    <property type="entry name" value="ATP-DEPENDENT DNA HELICASE SRS2"/>
    <property type="match status" value="1"/>
</dbReference>
<evidence type="ECO:0000313" key="18">
    <source>
        <dbReference type="Proteomes" id="UP000008809"/>
    </source>
</evidence>
<dbReference type="GO" id="GO:0005524">
    <property type="term" value="F:ATP binding"/>
    <property type="evidence" value="ECO:0007669"/>
    <property type="project" value="UniProtKB-UniRule"/>
</dbReference>